<evidence type="ECO:0000256" key="11">
    <source>
        <dbReference type="ARBA" id="ARBA00037696"/>
    </source>
</evidence>
<dbReference type="InterPro" id="IPR003661">
    <property type="entry name" value="HisK_dim/P_dom"/>
</dbReference>
<keyword evidence="7" id="KW-0378">Hydrolase</keyword>
<evidence type="ECO:0000256" key="10">
    <source>
        <dbReference type="ARBA" id="ARBA00023231"/>
    </source>
</evidence>
<keyword evidence="17" id="KW-1185">Reference proteome</keyword>
<keyword evidence="3" id="KW-0597">Phosphoprotein</keyword>
<evidence type="ECO:0000256" key="5">
    <source>
        <dbReference type="ARBA" id="ARBA00022741"/>
    </source>
</evidence>
<dbReference type="GO" id="GO:0004673">
    <property type="term" value="F:protein histidine kinase activity"/>
    <property type="evidence" value="ECO:0007669"/>
    <property type="project" value="UniProtKB-EC"/>
</dbReference>
<dbReference type="SUPFAM" id="SSF55785">
    <property type="entry name" value="PYP-like sensor domain (PAS domain)"/>
    <property type="match status" value="1"/>
</dbReference>
<evidence type="ECO:0000256" key="14">
    <source>
        <dbReference type="ARBA" id="ARBA00043094"/>
    </source>
</evidence>
<keyword evidence="9" id="KW-0902">Two-component regulatory system</keyword>
<dbReference type="InterPro" id="IPR035965">
    <property type="entry name" value="PAS-like_dom_sf"/>
</dbReference>
<dbReference type="InterPro" id="IPR013767">
    <property type="entry name" value="PAS_fold"/>
</dbReference>
<dbReference type="EMBL" id="JAVDWR010000004">
    <property type="protein sequence ID" value="MDR7120970.1"/>
    <property type="molecule type" value="Genomic_DNA"/>
</dbReference>
<dbReference type="PANTHER" id="PTHR43065:SF16">
    <property type="entry name" value="SENSORY HISTIDINE KINASE_PHOSPHATASE NTRB"/>
    <property type="match status" value="1"/>
</dbReference>
<dbReference type="InterPro" id="IPR000014">
    <property type="entry name" value="PAS"/>
</dbReference>
<dbReference type="EC" id="2.7.13.3" evidence="2"/>
<proteinExistence type="predicted"/>
<evidence type="ECO:0000256" key="1">
    <source>
        <dbReference type="ARBA" id="ARBA00000085"/>
    </source>
</evidence>
<evidence type="ECO:0000313" key="16">
    <source>
        <dbReference type="EMBL" id="MDR7120970.1"/>
    </source>
</evidence>
<reference evidence="16 17" key="1">
    <citation type="submission" date="2023-07" db="EMBL/GenBank/DDBJ databases">
        <title>Sorghum-associated microbial communities from plants grown in Nebraska, USA.</title>
        <authorList>
            <person name="Schachtman D."/>
        </authorList>
    </citation>
    <scope>NUCLEOTIDE SEQUENCE [LARGE SCALE GENOMIC DNA]</scope>
    <source>
        <strain evidence="16 17">4138</strain>
    </source>
</reference>
<keyword evidence="10" id="KW-0535">Nitrogen fixation</keyword>
<name>A0ABU1VZH4_9GAMM</name>
<dbReference type="Gene3D" id="3.30.565.10">
    <property type="entry name" value="Histidine kinase-like ATPase, C-terminal domain"/>
    <property type="match status" value="1"/>
</dbReference>
<dbReference type="Gene3D" id="1.10.287.130">
    <property type="match status" value="1"/>
</dbReference>
<accession>A0ABU1VZH4</accession>
<dbReference type="CDD" id="cd00130">
    <property type="entry name" value="PAS"/>
    <property type="match status" value="1"/>
</dbReference>
<dbReference type="Pfam" id="PF02518">
    <property type="entry name" value="HATPase_c"/>
    <property type="match status" value="1"/>
</dbReference>
<dbReference type="InterPro" id="IPR005467">
    <property type="entry name" value="His_kinase_dom"/>
</dbReference>
<dbReference type="NCBIfam" id="NF008293">
    <property type="entry name" value="PRK11073.1"/>
    <property type="match status" value="1"/>
</dbReference>
<evidence type="ECO:0000256" key="4">
    <source>
        <dbReference type="ARBA" id="ARBA00022679"/>
    </source>
</evidence>
<dbReference type="Proteomes" id="UP001257909">
    <property type="component" value="Unassembled WGS sequence"/>
</dbReference>
<feature type="domain" description="Histidine kinase" evidence="15">
    <location>
        <begin position="145"/>
        <end position="356"/>
    </location>
</feature>
<keyword evidence="8" id="KW-0067">ATP-binding</keyword>
<evidence type="ECO:0000313" key="17">
    <source>
        <dbReference type="Proteomes" id="UP001257909"/>
    </source>
</evidence>
<keyword evidence="5" id="KW-0547">Nucleotide-binding</keyword>
<dbReference type="Gene3D" id="3.30.450.20">
    <property type="entry name" value="PAS domain"/>
    <property type="match status" value="1"/>
</dbReference>
<comment type="catalytic activity">
    <reaction evidence="1">
        <text>ATP + protein L-histidine = ADP + protein N-phospho-L-histidine.</text>
        <dbReference type="EC" id="2.7.13.3"/>
    </reaction>
</comment>
<dbReference type="CDD" id="cd00082">
    <property type="entry name" value="HisKA"/>
    <property type="match status" value="1"/>
</dbReference>
<comment type="caution">
    <text evidence="16">The sequence shown here is derived from an EMBL/GenBank/DDBJ whole genome shotgun (WGS) entry which is preliminary data.</text>
</comment>
<evidence type="ECO:0000256" key="12">
    <source>
        <dbReference type="ARBA" id="ARBA00039567"/>
    </source>
</evidence>
<evidence type="ECO:0000256" key="9">
    <source>
        <dbReference type="ARBA" id="ARBA00023012"/>
    </source>
</evidence>
<evidence type="ECO:0000256" key="8">
    <source>
        <dbReference type="ARBA" id="ARBA00022840"/>
    </source>
</evidence>
<dbReference type="PROSITE" id="PS50109">
    <property type="entry name" value="HIS_KIN"/>
    <property type="match status" value="1"/>
</dbReference>
<dbReference type="PANTHER" id="PTHR43065">
    <property type="entry name" value="SENSOR HISTIDINE KINASE"/>
    <property type="match status" value="1"/>
</dbReference>
<dbReference type="SUPFAM" id="SSF55874">
    <property type="entry name" value="ATPase domain of HSP90 chaperone/DNA topoisomerase II/histidine kinase"/>
    <property type="match status" value="1"/>
</dbReference>
<dbReference type="InterPro" id="IPR003594">
    <property type="entry name" value="HATPase_dom"/>
</dbReference>
<dbReference type="SUPFAM" id="SSF47384">
    <property type="entry name" value="Homodimeric domain of signal transducing histidine kinase"/>
    <property type="match status" value="1"/>
</dbReference>
<sequence length="364" mass="40680">MSAVTQQQKTMDFSTTDFTDQLSTAILVLDSQLQVQYFNTASSAMFGVGEKRLAQQYFFTLFQYTDLTSSFFLTALQNRQGFGISDVQAVLLDGRHILLDVTVNLIEQPHLALMLELRQVDQQRKISLESLQQHQHLAARELIRGLAHEIKNPLGGLRGAAQLLEESLNDDQKEYTQLIIAQADRLRNLVDRLLGPYKAPNKKSSNVHQVLERVSQLAQMDNPTQVQFVRDYDPSIPDFSFDPELIEQALLNIVGNAQQVLTEGGQITLQTRILNQHTIHGRRHRLVAAVKVIDNGPGIPPEIKDTLFFPMVTGKPGGTGLGLSIAQTLIHQHGGWIDCESWPGQTAFTLYLPLNNSGEEECSK</sequence>
<evidence type="ECO:0000256" key="13">
    <source>
        <dbReference type="ARBA" id="ARBA00042313"/>
    </source>
</evidence>
<dbReference type="Pfam" id="PF00989">
    <property type="entry name" value="PAS"/>
    <property type="match status" value="1"/>
</dbReference>
<dbReference type="Pfam" id="PF00512">
    <property type="entry name" value="HisKA"/>
    <property type="match status" value="1"/>
</dbReference>
<keyword evidence="6 16" id="KW-0418">Kinase</keyword>
<dbReference type="SMART" id="SM00387">
    <property type="entry name" value="HATPase_c"/>
    <property type="match status" value="1"/>
</dbReference>
<keyword evidence="4 16" id="KW-0808">Transferase</keyword>
<dbReference type="RefSeq" id="WP_310277234.1">
    <property type="nucleotide sequence ID" value="NZ_JAVDWR010000004.1"/>
</dbReference>
<dbReference type="SMART" id="SM00388">
    <property type="entry name" value="HisKA"/>
    <property type="match status" value="1"/>
</dbReference>
<dbReference type="InterPro" id="IPR036097">
    <property type="entry name" value="HisK_dim/P_sf"/>
</dbReference>
<evidence type="ECO:0000256" key="2">
    <source>
        <dbReference type="ARBA" id="ARBA00012438"/>
    </source>
</evidence>
<evidence type="ECO:0000256" key="6">
    <source>
        <dbReference type="ARBA" id="ARBA00022777"/>
    </source>
</evidence>
<dbReference type="PRINTS" id="PR00344">
    <property type="entry name" value="BCTRLSENSOR"/>
</dbReference>
<dbReference type="InterPro" id="IPR004358">
    <property type="entry name" value="Sig_transdc_His_kin-like_C"/>
</dbReference>
<evidence type="ECO:0000256" key="7">
    <source>
        <dbReference type="ARBA" id="ARBA00022801"/>
    </source>
</evidence>
<organism evidence="16 17">
    <name type="scientific">Rheinheimera soli</name>
    <dbReference type="NCBI Taxonomy" id="443616"/>
    <lineage>
        <taxon>Bacteria</taxon>
        <taxon>Pseudomonadati</taxon>
        <taxon>Pseudomonadota</taxon>
        <taxon>Gammaproteobacteria</taxon>
        <taxon>Chromatiales</taxon>
        <taxon>Chromatiaceae</taxon>
        <taxon>Rheinheimera</taxon>
    </lineage>
</organism>
<gene>
    <name evidence="16" type="ORF">J2W69_001908</name>
</gene>
<evidence type="ECO:0000259" key="15">
    <source>
        <dbReference type="PROSITE" id="PS50109"/>
    </source>
</evidence>
<comment type="function">
    <text evidence="11">Member of the two-component regulatory system NtrB/NtrC, which controls expression of the nitrogen-regulated (ntr) genes in response to nitrogen limitation. Under conditions of nitrogen limitation, NtrB autophosphorylates and transfers the phosphoryl group to NtrC. In the presence of nitrogen, acts as a phosphatase that dephosphorylates and inactivates NtrC.</text>
</comment>
<evidence type="ECO:0000256" key="3">
    <source>
        <dbReference type="ARBA" id="ARBA00022553"/>
    </source>
</evidence>
<protein>
    <recommendedName>
        <fullName evidence="12">Sensory histidine kinase/phosphatase NtrB</fullName>
        <ecNumber evidence="2">2.7.13.3</ecNumber>
    </recommendedName>
    <alternativeName>
        <fullName evidence="13">Nitrogen regulation protein NR(II)</fullName>
    </alternativeName>
    <alternativeName>
        <fullName evidence="14">Nitrogen regulator II</fullName>
    </alternativeName>
</protein>
<dbReference type="InterPro" id="IPR036890">
    <property type="entry name" value="HATPase_C_sf"/>
</dbReference>